<name>A0ABS8W3Y7_DATST</name>
<dbReference type="Proteomes" id="UP000823775">
    <property type="component" value="Unassembled WGS sequence"/>
</dbReference>
<feature type="compositionally biased region" description="Basic and acidic residues" evidence="1">
    <location>
        <begin position="18"/>
        <end position="30"/>
    </location>
</feature>
<organism evidence="2 3">
    <name type="scientific">Datura stramonium</name>
    <name type="common">Jimsonweed</name>
    <name type="synonym">Common thornapple</name>
    <dbReference type="NCBI Taxonomy" id="4076"/>
    <lineage>
        <taxon>Eukaryota</taxon>
        <taxon>Viridiplantae</taxon>
        <taxon>Streptophyta</taxon>
        <taxon>Embryophyta</taxon>
        <taxon>Tracheophyta</taxon>
        <taxon>Spermatophyta</taxon>
        <taxon>Magnoliopsida</taxon>
        <taxon>eudicotyledons</taxon>
        <taxon>Gunneridae</taxon>
        <taxon>Pentapetalae</taxon>
        <taxon>asterids</taxon>
        <taxon>lamiids</taxon>
        <taxon>Solanales</taxon>
        <taxon>Solanaceae</taxon>
        <taxon>Solanoideae</taxon>
        <taxon>Datureae</taxon>
        <taxon>Datura</taxon>
    </lineage>
</organism>
<feature type="region of interest" description="Disordered" evidence="1">
    <location>
        <begin position="81"/>
        <end position="111"/>
    </location>
</feature>
<proteinExistence type="predicted"/>
<feature type="compositionally biased region" description="Basic and acidic residues" evidence="1">
    <location>
        <begin position="44"/>
        <end position="66"/>
    </location>
</feature>
<protein>
    <submittedName>
        <fullName evidence="2">Uncharacterized protein</fullName>
    </submittedName>
</protein>
<feature type="region of interest" description="Disordered" evidence="1">
    <location>
        <begin position="1"/>
        <end position="66"/>
    </location>
</feature>
<sequence length="111" mass="12121">MAIAKGGSYFPRRQRKLSPKEKGLTREKLKVPGHARAGRKKIGHAREARYGGLEPERIENAGEGPDKLEATCGGLWRRGGKLTPLGDSGYGQEATAERRAGPVRETALRRS</sequence>
<evidence type="ECO:0000313" key="2">
    <source>
        <dbReference type="EMBL" id="MCE2056083.1"/>
    </source>
</evidence>
<keyword evidence="3" id="KW-1185">Reference proteome</keyword>
<accession>A0ABS8W3Y7</accession>
<comment type="caution">
    <text evidence="2">The sequence shown here is derived from an EMBL/GenBank/DDBJ whole genome shotgun (WGS) entry which is preliminary data.</text>
</comment>
<reference evidence="2 3" key="1">
    <citation type="journal article" date="2021" name="BMC Genomics">
        <title>Datura genome reveals duplications of psychoactive alkaloid biosynthetic genes and high mutation rate following tissue culture.</title>
        <authorList>
            <person name="Rajewski A."/>
            <person name="Carter-House D."/>
            <person name="Stajich J."/>
            <person name="Litt A."/>
        </authorList>
    </citation>
    <scope>NUCLEOTIDE SEQUENCE [LARGE SCALE GENOMIC DNA]</scope>
    <source>
        <strain evidence="2">AR-01</strain>
    </source>
</reference>
<gene>
    <name evidence="2" type="ORF">HAX54_044022</name>
</gene>
<feature type="compositionally biased region" description="Basic residues" evidence="1">
    <location>
        <begin position="31"/>
        <end position="43"/>
    </location>
</feature>
<dbReference type="EMBL" id="JACEIK010006667">
    <property type="protein sequence ID" value="MCE2056083.1"/>
    <property type="molecule type" value="Genomic_DNA"/>
</dbReference>
<feature type="compositionally biased region" description="Basic and acidic residues" evidence="1">
    <location>
        <begin position="95"/>
        <end position="111"/>
    </location>
</feature>
<evidence type="ECO:0000256" key="1">
    <source>
        <dbReference type="SAM" id="MobiDB-lite"/>
    </source>
</evidence>
<evidence type="ECO:0000313" key="3">
    <source>
        <dbReference type="Proteomes" id="UP000823775"/>
    </source>
</evidence>